<sequence>MMASAQVTIAEREREQSMIGVQRMSRKWRFDWRLMLFTGCFLPLLIGLGIWQLDRAGQKQVMLDQWQQEALELPWNELVAQGLDSGRPVSLSGVYGNRTWLLDNRTRSGIPGYEVLTDFHPTVGPPVVVNRGWVPAPRSRQALPSISTPGATVMLEGRLADYPEPPVLSERSEPAGSWPRRVQTLPQETANQSVPGLPGAIVRLAGKEQPGAFRADWQVDVMGPQTHYGYAAQWFALAVALTILTVAASYRKTGANNDNDNG</sequence>
<evidence type="ECO:0000256" key="1">
    <source>
        <dbReference type="ARBA" id="ARBA00004370"/>
    </source>
</evidence>
<dbReference type="PANTHER" id="PTHR23427">
    <property type="entry name" value="SURFEIT LOCUS PROTEIN"/>
    <property type="match status" value="1"/>
</dbReference>
<dbReference type="PANTHER" id="PTHR23427:SF2">
    <property type="entry name" value="SURFEIT LOCUS PROTEIN 1"/>
    <property type="match status" value="1"/>
</dbReference>
<evidence type="ECO:0000256" key="6">
    <source>
        <dbReference type="RuleBase" id="RU363076"/>
    </source>
</evidence>
<dbReference type="PATRIC" id="fig|1137280.3.peg.2723"/>
<comment type="subcellular location">
    <subcellularLocation>
        <location evidence="6">Cell membrane</location>
        <topology evidence="6">Multi-pass membrane protein</topology>
    </subcellularLocation>
    <subcellularLocation>
        <location evidence="1">Membrane</location>
    </subcellularLocation>
</comment>
<keyword evidence="4 6" id="KW-1133">Transmembrane helix</keyword>
<dbReference type="GO" id="GO:0005886">
    <property type="term" value="C:plasma membrane"/>
    <property type="evidence" value="ECO:0007669"/>
    <property type="project" value="UniProtKB-SubCell"/>
</dbReference>
<accession>A0A072MY46</accession>
<dbReference type="Pfam" id="PF02104">
    <property type="entry name" value="SURF1"/>
    <property type="match status" value="1"/>
</dbReference>
<dbReference type="AlphaFoldDB" id="A0A072MY46"/>
<comment type="caution">
    <text evidence="7">The sequence shown here is derived from an EMBL/GenBank/DDBJ whole genome shotgun (WGS) entry which is preliminary data.</text>
</comment>
<dbReference type="PROSITE" id="PS50895">
    <property type="entry name" value="SURF1"/>
    <property type="match status" value="1"/>
</dbReference>
<evidence type="ECO:0000256" key="2">
    <source>
        <dbReference type="ARBA" id="ARBA00007165"/>
    </source>
</evidence>
<evidence type="ECO:0000256" key="3">
    <source>
        <dbReference type="ARBA" id="ARBA00022692"/>
    </source>
</evidence>
<feature type="transmembrane region" description="Helical" evidence="6">
    <location>
        <begin position="231"/>
        <end position="250"/>
    </location>
</feature>
<keyword evidence="8" id="KW-1185">Reference proteome</keyword>
<evidence type="ECO:0000313" key="8">
    <source>
        <dbReference type="Proteomes" id="UP000035057"/>
    </source>
</evidence>
<keyword evidence="3 6" id="KW-0812">Transmembrane</keyword>
<evidence type="ECO:0000256" key="4">
    <source>
        <dbReference type="ARBA" id="ARBA00022989"/>
    </source>
</evidence>
<comment type="similarity">
    <text evidence="2 6">Belongs to the SURF1 family.</text>
</comment>
<evidence type="ECO:0000313" key="7">
    <source>
        <dbReference type="EMBL" id="KEF30359.1"/>
    </source>
</evidence>
<dbReference type="InterPro" id="IPR002994">
    <property type="entry name" value="Surf1/Shy1"/>
</dbReference>
<dbReference type="InterPro" id="IPR045214">
    <property type="entry name" value="Surf1/Surf4"/>
</dbReference>
<proteinExistence type="inferred from homology"/>
<dbReference type="CDD" id="cd06662">
    <property type="entry name" value="SURF1"/>
    <property type="match status" value="1"/>
</dbReference>
<dbReference type="STRING" id="1137280.D777_02907"/>
<keyword evidence="5 6" id="KW-0472">Membrane</keyword>
<keyword evidence="6" id="KW-1003">Cell membrane</keyword>
<evidence type="ECO:0000256" key="5">
    <source>
        <dbReference type="ARBA" id="ARBA00023136"/>
    </source>
</evidence>
<protein>
    <recommendedName>
        <fullName evidence="6">SURF1-like protein</fullName>
    </recommendedName>
</protein>
<reference evidence="7 8" key="1">
    <citation type="submission" date="2012-12" db="EMBL/GenBank/DDBJ databases">
        <title>Genome assembly of Marinobacter sp. AK21.</title>
        <authorList>
            <person name="Khatri I."/>
            <person name="Kumar R."/>
            <person name="Vaidya B."/>
            <person name="Subramanian S."/>
            <person name="Pinnaka A."/>
        </authorList>
    </citation>
    <scope>NUCLEOTIDE SEQUENCE [LARGE SCALE GENOMIC DNA]</scope>
    <source>
        <strain evidence="7 8">AK21</strain>
    </source>
</reference>
<name>A0A072MY46_9GAMM</name>
<feature type="transmembrane region" description="Helical" evidence="6">
    <location>
        <begin position="32"/>
        <end position="53"/>
    </location>
</feature>
<gene>
    <name evidence="7" type="ORF">D777_02907</name>
</gene>
<dbReference type="RefSeq" id="WP_227501778.1">
    <property type="nucleotide sequence ID" value="NZ_ANIE01000008.1"/>
</dbReference>
<dbReference type="Proteomes" id="UP000035057">
    <property type="component" value="Unassembled WGS sequence"/>
</dbReference>
<organism evidence="7 8">
    <name type="scientific">Marinobacter nitratireducens</name>
    <dbReference type="NCBI Taxonomy" id="1137280"/>
    <lineage>
        <taxon>Bacteria</taxon>
        <taxon>Pseudomonadati</taxon>
        <taxon>Pseudomonadota</taxon>
        <taxon>Gammaproteobacteria</taxon>
        <taxon>Pseudomonadales</taxon>
        <taxon>Marinobacteraceae</taxon>
        <taxon>Marinobacter</taxon>
    </lineage>
</organism>
<dbReference type="EMBL" id="ANIE01000008">
    <property type="protein sequence ID" value="KEF30359.1"/>
    <property type="molecule type" value="Genomic_DNA"/>
</dbReference>